<evidence type="ECO:0000256" key="2">
    <source>
        <dbReference type="PROSITE-ProRule" id="PRU00335"/>
    </source>
</evidence>
<keyword evidence="1 2" id="KW-0238">DNA-binding</keyword>
<evidence type="ECO:0000313" key="5">
    <source>
        <dbReference type="Proteomes" id="UP000250369"/>
    </source>
</evidence>
<dbReference type="OrthoDB" id="9810250at2"/>
<dbReference type="RefSeq" id="WP_113030994.1">
    <property type="nucleotide sequence ID" value="NZ_QMFB01000005.1"/>
</dbReference>
<dbReference type="InterPro" id="IPR039532">
    <property type="entry name" value="TetR_C_Firmicutes"/>
</dbReference>
<dbReference type="PANTHER" id="PTHR43479">
    <property type="entry name" value="ACREF/ENVCD OPERON REPRESSOR-RELATED"/>
    <property type="match status" value="1"/>
</dbReference>
<comment type="caution">
    <text evidence="4">The sequence shown here is derived from an EMBL/GenBank/DDBJ whole genome shotgun (WGS) entry which is preliminary data.</text>
</comment>
<dbReference type="InterPro" id="IPR001647">
    <property type="entry name" value="HTH_TetR"/>
</dbReference>
<dbReference type="Proteomes" id="UP000250369">
    <property type="component" value="Unassembled WGS sequence"/>
</dbReference>
<evidence type="ECO:0000259" key="3">
    <source>
        <dbReference type="PROSITE" id="PS50977"/>
    </source>
</evidence>
<dbReference type="InterPro" id="IPR009057">
    <property type="entry name" value="Homeodomain-like_sf"/>
</dbReference>
<reference evidence="4 5" key="1">
    <citation type="journal article" date="2009" name="Int. J. Syst. Evol. Microbiol.">
        <title>Paenibacillus contaminans sp. nov., isolated from a contaminated laboratory plate.</title>
        <authorList>
            <person name="Chou J.H."/>
            <person name="Lee J.H."/>
            <person name="Lin M.C."/>
            <person name="Chang P.S."/>
            <person name="Arun A.B."/>
            <person name="Young C.C."/>
            <person name="Chen W.M."/>
        </authorList>
    </citation>
    <scope>NUCLEOTIDE SEQUENCE [LARGE SCALE GENOMIC DNA]</scope>
    <source>
        <strain evidence="4 5">CKOBP-6</strain>
    </source>
</reference>
<evidence type="ECO:0000313" key="4">
    <source>
        <dbReference type="EMBL" id="RAV21290.1"/>
    </source>
</evidence>
<feature type="DNA-binding region" description="H-T-H motif" evidence="2">
    <location>
        <begin position="36"/>
        <end position="55"/>
    </location>
</feature>
<dbReference type="Gene3D" id="1.10.357.10">
    <property type="entry name" value="Tetracycline Repressor, domain 2"/>
    <property type="match status" value="1"/>
</dbReference>
<name>A0A329MP25_9BACL</name>
<dbReference type="EMBL" id="QMFB01000005">
    <property type="protein sequence ID" value="RAV21290.1"/>
    <property type="molecule type" value="Genomic_DNA"/>
</dbReference>
<accession>A0A329MP25</accession>
<dbReference type="SUPFAM" id="SSF46689">
    <property type="entry name" value="Homeodomain-like"/>
    <property type="match status" value="1"/>
</dbReference>
<protein>
    <submittedName>
        <fullName evidence="4">TetR/AcrR family transcriptional regulator</fullName>
    </submittedName>
</protein>
<dbReference type="PROSITE" id="PS50977">
    <property type="entry name" value="HTH_TETR_2"/>
    <property type="match status" value="1"/>
</dbReference>
<dbReference type="AlphaFoldDB" id="A0A329MP25"/>
<dbReference type="Pfam" id="PF14278">
    <property type="entry name" value="TetR_C_8"/>
    <property type="match status" value="1"/>
</dbReference>
<dbReference type="InterPro" id="IPR050624">
    <property type="entry name" value="HTH-type_Tx_Regulator"/>
</dbReference>
<sequence>MSKNGQNVDRRVARSKQAFKSALLALLAEKDFQEITITEIVDRADFNRGTFYAHYTNKDGLLDDVIDDVLSGLLDSYREPYKHVESFHLDELSVTAVKLFDHVYENADFYSTMLKAKGISGFQEKMFRELKAISQEELTVSNADTPPGLNEDLQLTYQTYALLGMIVYWVQEDFKYSPSYMTEQLLLILNRNLNHTIVKRKKEGK</sequence>
<organism evidence="4 5">
    <name type="scientific">Paenibacillus contaminans</name>
    <dbReference type="NCBI Taxonomy" id="450362"/>
    <lineage>
        <taxon>Bacteria</taxon>
        <taxon>Bacillati</taxon>
        <taxon>Bacillota</taxon>
        <taxon>Bacilli</taxon>
        <taxon>Bacillales</taxon>
        <taxon>Paenibacillaceae</taxon>
        <taxon>Paenibacillus</taxon>
    </lineage>
</organism>
<evidence type="ECO:0000256" key="1">
    <source>
        <dbReference type="ARBA" id="ARBA00023125"/>
    </source>
</evidence>
<dbReference type="GO" id="GO:0003677">
    <property type="term" value="F:DNA binding"/>
    <property type="evidence" value="ECO:0007669"/>
    <property type="project" value="UniProtKB-UniRule"/>
</dbReference>
<dbReference type="Pfam" id="PF00440">
    <property type="entry name" value="TetR_N"/>
    <property type="match status" value="1"/>
</dbReference>
<gene>
    <name evidence="4" type="ORF">DQG23_11570</name>
</gene>
<proteinExistence type="predicted"/>
<keyword evidence="5" id="KW-1185">Reference proteome</keyword>
<dbReference type="PANTHER" id="PTHR43479:SF7">
    <property type="entry name" value="TETR-FAMILY TRANSCRIPTIONAL REGULATOR"/>
    <property type="match status" value="1"/>
</dbReference>
<feature type="domain" description="HTH tetR-type" evidence="3">
    <location>
        <begin position="13"/>
        <end position="73"/>
    </location>
</feature>